<evidence type="ECO:0000313" key="2">
    <source>
        <dbReference type="Proteomes" id="UP000315440"/>
    </source>
</evidence>
<dbReference type="InterPro" id="IPR036237">
    <property type="entry name" value="Xyl_isomerase-like_sf"/>
</dbReference>
<proteinExistence type="predicted"/>
<dbReference type="AlphaFoldDB" id="A0A5C5ZVS0"/>
<accession>A0A5C5ZVS0</accession>
<dbReference type="SUPFAM" id="SSF51658">
    <property type="entry name" value="Xylose isomerase-like"/>
    <property type="match status" value="1"/>
</dbReference>
<organism evidence="1 2">
    <name type="scientific">Pseudobythopirellula maris</name>
    <dbReference type="NCBI Taxonomy" id="2527991"/>
    <lineage>
        <taxon>Bacteria</taxon>
        <taxon>Pseudomonadati</taxon>
        <taxon>Planctomycetota</taxon>
        <taxon>Planctomycetia</taxon>
        <taxon>Pirellulales</taxon>
        <taxon>Lacipirellulaceae</taxon>
        <taxon>Pseudobythopirellula</taxon>
    </lineage>
</organism>
<name>A0A5C5ZVS0_9BACT</name>
<sequence length="251" mass="27878">MKRRIGFSTGALAYGDFKRGVELQDREGVSAIELSALRANELDGAIESLPLLNNPRFKYRSFHAPSAFEGMSDFDVAEKLKPVAELGIPIVVHPDTIIDFEPWKTLGDLVLIENMDSRKSCCRTADEMLGCFDQLPHARFCFDIGHAREVDSTMGVAIELLSIFKSRLAEIHLSEVDWTCHHIPISTSAALAFQRLARRIPEDVPVIIESVIDSDSIDAELKMAERCLEPNSDLLKTTTRVAPALSRTPAQ</sequence>
<reference evidence="1 2" key="1">
    <citation type="submission" date="2019-02" db="EMBL/GenBank/DDBJ databases">
        <title>Deep-cultivation of Planctomycetes and their phenomic and genomic characterization uncovers novel biology.</title>
        <authorList>
            <person name="Wiegand S."/>
            <person name="Jogler M."/>
            <person name="Boedeker C."/>
            <person name="Pinto D."/>
            <person name="Vollmers J."/>
            <person name="Rivas-Marin E."/>
            <person name="Kohn T."/>
            <person name="Peeters S.H."/>
            <person name="Heuer A."/>
            <person name="Rast P."/>
            <person name="Oberbeckmann S."/>
            <person name="Bunk B."/>
            <person name="Jeske O."/>
            <person name="Meyerdierks A."/>
            <person name="Storesund J.E."/>
            <person name="Kallscheuer N."/>
            <person name="Luecker S."/>
            <person name="Lage O.M."/>
            <person name="Pohl T."/>
            <person name="Merkel B.J."/>
            <person name="Hornburger P."/>
            <person name="Mueller R.-W."/>
            <person name="Bruemmer F."/>
            <person name="Labrenz M."/>
            <person name="Spormann A.M."/>
            <person name="Op Den Camp H."/>
            <person name="Overmann J."/>
            <person name="Amann R."/>
            <person name="Jetten M.S.M."/>
            <person name="Mascher T."/>
            <person name="Medema M.H."/>
            <person name="Devos D.P."/>
            <person name="Kaster A.-K."/>
            <person name="Ovreas L."/>
            <person name="Rohde M."/>
            <person name="Galperin M.Y."/>
            <person name="Jogler C."/>
        </authorList>
    </citation>
    <scope>NUCLEOTIDE SEQUENCE [LARGE SCALE GENOMIC DNA]</scope>
    <source>
        <strain evidence="1 2">Mal64</strain>
    </source>
</reference>
<protein>
    <recommendedName>
        <fullName evidence="3">Xylose isomerase-like TIM barrel</fullName>
    </recommendedName>
</protein>
<comment type="caution">
    <text evidence="1">The sequence shown here is derived from an EMBL/GenBank/DDBJ whole genome shotgun (WGS) entry which is preliminary data.</text>
</comment>
<evidence type="ECO:0000313" key="1">
    <source>
        <dbReference type="EMBL" id="TWT91148.1"/>
    </source>
</evidence>
<keyword evidence="2" id="KW-1185">Reference proteome</keyword>
<gene>
    <name evidence="1" type="ORF">Mal64_15470</name>
</gene>
<dbReference type="EMBL" id="SJPQ01000001">
    <property type="protein sequence ID" value="TWT91148.1"/>
    <property type="molecule type" value="Genomic_DNA"/>
</dbReference>
<dbReference type="Proteomes" id="UP000315440">
    <property type="component" value="Unassembled WGS sequence"/>
</dbReference>
<dbReference type="Gene3D" id="3.20.20.150">
    <property type="entry name" value="Divalent-metal-dependent TIM barrel enzymes"/>
    <property type="match status" value="1"/>
</dbReference>
<dbReference type="RefSeq" id="WP_146398625.1">
    <property type="nucleotide sequence ID" value="NZ_SJPQ01000001.1"/>
</dbReference>
<evidence type="ECO:0008006" key="3">
    <source>
        <dbReference type="Google" id="ProtNLM"/>
    </source>
</evidence>
<dbReference type="OrthoDB" id="279596at2"/>